<reference evidence="1" key="1">
    <citation type="submission" date="2018-10" db="EMBL/GenBank/DDBJ databases">
        <title>Hidden diversity of soil giant viruses.</title>
        <authorList>
            <person name="Schulz F."/>
            <person name="Alteio L."/>
            <person name="Goudeau D."/>
            <person name="Ryan E.M."/>
            <person name="Malmstrom R.R."/>
            <person name="Blanchard J."/>
            <person name="Woyke T."/>
        </authorList>
    </citation>
    <scope>NUCLEOTIDE SEQUENCE</scope>
    <source>
        <strain evidence="1">SMV1</strain>
    </source>
</reference>
<dbReference type="EMBL" id="MK072499">
    <property type="protein sequence ID" value="AYV86254.1"/>
    <property type="molecule type" value="Genomic_DNA"/>
</dbReference>
<accession>A0A3G5AI38</accession>
<gene>
    <name evidence="1" type="ORF">Solumvirus2_61</name>
</gene>
<protein>
    <submittedName>
        <fullName evidence="1">Uncharacterized protein</fullName>
    </submittedName>
</protein>
<sequence>MQCNKWKRCEKSPVQLVEESNEKEPWKWSVKCVECVKVSRYAIVWDQDGYDDPDLKKFSYYLNNCILIISNSEIDSQENRKIYKEINMGYDVVVKKMNSQKKYHQATIL</sequence>
<evidence type="ECO:0000313" key="1">
    <source>
        <dbReference type="EMBL" id="AYV86254.1"/>
    </source>
</evidence>
<organism evidence="1">
    <name type="scientific">Solumvirus sp</name>
    <dbReference type="NCBI Taxonomy" id="2487773"/>
    <lineage>
        <taxon>Viruses</taxon>
        <taxon>Pithoviruses</taxon>
    </lineage>
</organism>
<name>A0A3G5AI38_9VIRU</name>
<proteinExistence type="predicted"/>